<feature type="region of interest" description="Disordered" evidence="1">
    <location>
        <begin position="330"/>
        <end position="357"/>
    </location>
</feature>
<dbReference type="AlphaFoldDB" id="A0A2R5G8R3"/>
<dbReference type="Pfam" id="PF04657">
    <property type="entry name" value="DMT_YdcZ"/>
    <property type="match status" value="2"/>
</dbReference>
<evidence type="ECO:0000256" key="1">
    <source>
        <dbReference type="SAM" id="MobiDB-lite"/>
    </source>
</evidence>
<feature type="transmembrane region" description="Helical" evidence="2">
    <location>
        <begin position="265"/>
        <end position="288"/>
    </location>
</feature>
<proteinExistence type="predicted"/>
<evidence type="ECO:0000313" key="4">
    <source>
        <dbReference type="Proteomes" id="UP000241890"/>
    </source>
</evidence>
<dbReference type="InParanoid" id="A0A2R5G8R3"/>
<evidence type="ECO:0000313" key="3">
    <source>
        <dbReference type="EMBL" id="GBG24873.1"/>
    </source>
</evidence>
<accession>A0A2R5G8R3</accession>
<dbReference type="GO" id="GO:0005886">
    <property type="term" value="C:plasma membrane"/>
    <property type="evidence" value="ECO:0007669"/>
    <property type="project" value="TreeGrafter"/>
</dbReference>
<sequence>MSGATSKLLGMVAALGSGAGLAIQSAMNGALAVPLGSGLMASPVSFLVGVATLLLVAPFKLGQKPRDKGPNPKPLYWWHWCTGGSIGVCYICAGTFLGPKLGYGLFFCSVVAGQIITSLVLDHIAFLDLRRQPVTVWRVGSTVVVLVGAVLAIVDKVDVALGVGKLVGFVLLSFASGCLMAIQAPINSSLTIRFGTLPHRTALISFSVGTLYILVIWGISVGVKGRGLADVHVSESEPFMWFGGVLGVLYVVASVSLAPILGVGLFVVFVVFGQLFMSLFIDVFGLFASNSISATPLRIVGVVLVFVGAAGFRMLPLRLSSCPCAGQVSKAGEPTTSAEQKMHEQRAEVEDPSEDEADVAYASAPAGLARV</sequence>
<dbReference type="Proteomes" id="UP000241890">
    <property type="component" value="Unassembled WGS sequence"/>
</dbReference>
<organism evidence="3 4">
    <name type="scientific">Hondaea fermentalgiana</name>
    <dbReference type="NCBI Taxonomy" id="2315210"/>
    <lineage>
        <taxon>Eukaryota</taxon>
        <taxon>Sar</taxon>
        <taxon>Stramenopiles</taxon>
        <taxon>Bigyra</taxon>
        <taxon>Labyrinthulomycetes</taxon>
        <taxon>Thraustochytrida</taxon>
        <taxon>Thraustochytriidae</taxon>
        <taxon>Hondaea</taxon>
    </lineage>
</organism>
<feature type="transmembrane region" description="Helical" evidence="2">
    <location>
        <begin position="160"/>
        <end position="182"/>
    </location>
</feature>
<keyword evidence="2" id="KW-0472">Membrane</keyword>
<name>A0A2R5G8R3_9STRA</name>
<feature type="transmembrane region" description="Helical" evidence="2">
    <location>
        <begin position="239"/>
        <end position="258"/>
    </location>
</feature>
<feature type="transmembrane region" description="Helical" evidence="2">
    <location>
        <begin position="103"/>
        <end position="124"/>
    </location>
</feature>
<comment type="caution">
    <text evidence="3">The sequence shown here is derived from an EMBL/GenBank/DDBJ whole genome shotgun (WGS) entry which is preliminary data.</text>
</comment>
<evidence type="ECO:0000256" key="2">
    <source>
        <dbReference type="SAM" id="Phobius"/>
    </source>
</evidence>
<feature type="transmembrane region" description="Helical" evidence="2">
    <location>
        <begin position="136"/>
        <end position="154"/>
    </location>
</feature>
<dbReference type="PANTHER" id="PTHR34821">
    <property type="entry name" value="INNER MEMBRANE PROTEIN YDCZ"/>
    <property type="match status" value="1"/>
</dbReference>
<feature type="transmembrane region" description="Helical" evidence="2">
    <location>
        <begin position="202"/>
        <end position="219"/>
    </location>
</feature>
<dbReference type="PANTHER" id="PTHR34821:SF2">
    <property type="entry name" value="INNER MEMBRANE PROTEIN YDCZ"/>
    <property type="match status" value="1"/>
</dbReference>
<feature type="compositionally biased region" description="Basic and acidic residues" evidence="1">
    <location>
        <begin position="340"/>
        <end position="349"/>
    </location>
</feature>
<dbReference type="EMBL" id="BEYU01000009">
    <property type="protein sequence ID" value="GBG24873.1"/>
    <property type="molecule type" value="Genomic_DNA"/>
</dbReference>
<keyword evidence="2" id="KW-1133">Transmembrane helix</keyword>
<reference evidence="3 4" key="1">
    <citation type="submission" date="2017-12" db="EMBL/GenBank/DDBJ databases">
        <title>Sequencing, de novo assembly and annotation of complete genome of a new Thraustochytrid species, strain FCC1311.</title>
        <authorList>
            <person name="Sedici K."/>
            <person name="Godart F."/>
            <person name="Aiese Cigliano R."/>
            <person name="Sanseverino W."/>
            <person name="Barakat M."/>
            <person name="Ortet P."/>
            <person name="Marechal E."/>
            <person name="Cagnac O."/>
            <person name="Amato A."/>
        </authorList>
    </citation>
    <scope>NUCLEOTIDE SEQUENCE [LARGE SCALE GENOMIC DNA]</scope>
</reference>
<protein>
    <submittedName>
        <fullName evidence="3">Uncharacterized protein</fullName>
    </submittedName>
</protein>
<feature type="transmembrane region" description="Helical" evidence="2">
    <location>
        <begin position="42"/>
        <end position="63"/>
    </location>
</feature>
<feature type="transmembrane region" description="Helical" evidence="2">
    <location>
        <begin position="294"/>
        <end position="312"/>
    </location>
</feature>
<keyword evidence="2" id="KW-0812">Transmembrane</keyword>
<dbReference type="InterPro" id="IPR006750">
    <property type="entry name" value="YdcZ"/>
</dbReference>
<dbReference type="OrthoDB" id="5559077at2759"/>
<feature type="transmembrane region" description="Helical" evidence="2">
    <location>
        <begin position="75"/>
        <end position="97"/>
    </location>
</feature>
<gene>
    <name evidence="3" type="ORF">FCC1311_010912</name>
</gene>
<keyword evidence="4" id="KW-1185">Reference proteome</keyword>